<dbReference type="InterPro" id="IPR036977">
    <property type="entry name" value="DNA_primase_Znf_CHC2"/>
</dbReference>
<proteinExistence type="predicted"/>
<comment type="caution">
    <text evidence="1">The sequence shown here is derived from an EMBL/GenBank/DDBJ whole genome shotgun (WGS) entry which is preliminary data.</text>
</comment>
<name>E6PNI5_9ZZZZ</name>
<dbReference type="SUPFAM" id="SSF57783">
    <property type="entry name" value="Zinc beta-ribbon"/>
    <property type="match status" value="1"/>
</dbReference>
<dbReference type="EMBL" id="CABM01000027">
    <property type="protein sequence ID" value="CBH96487.1"/>
    <property type="molecule type" value="Genomic_DNA"/>
</dbReference>
<reference evidence="1" key="1">
    <citation type="submission" date="2009-10" db="EMBL/GenBank/DDBJ databases">
        <title>Diversity of trophic interactions inside an arsenic-rich microbial ecosystem.</title>
        <authorList>
            <person name="Bertin P.N."/>
            <person name="Heinrich-Salmeron A."/>
            <person name="Pelletier E."/>
            <person name="Goulhen-Chollet F."/>
            <person name="Arsene-Ploetze F."/>
            <person name="Gallien S."/>
            <person name="Calteau A."/>
            <person name="Vallenet D."/>
            <person name="Casiot C."/>
            <person name="Chane-Woon-Ming B."/>
            <person name="Giloteaux L."/>
            <person name="Barakat M."/>
            <person name="Bonnefoy V."/>
            <person name="Bruneel O."/>
            <person name="Chandler M."/>
            <person name="Cleiss J."/>
            <person name="Duran R."/>
            <person name="Elbaz-Poulichet F."/>
            <person name="Fonknechten N."/>
            <person name="Lauga B."/>
            <person name="Mornico D."/>
            <person name="Ortet P."/>
            <person name="Schaeffer C."/>
            <person name="Siguier P."/>
            <person name="Alexander Thil Smith A."/>
            <person name="Van Dorsselaer A."/>
            <person name="Weissenbach J."/>
            <person name="Medigue C."/>
            <person name="Le Paslier D."/>
        </authorList>
    </citation>
    <scope>NUCLEOTIDE SEQUENCE</scope>
</reference>
<dbReference type="AlphaFoldDB" id="E6PNI5"/>
<dbReference type="GO" id="GO:0006260">
    <property type="term" value="P:DNA replication"/>
    <property type="evidence" value="ECO:0007669"/>
    <property type="project" value="InterPro"/>
</dbReference>
<evidence type="ECO:0000313" key="1">
    <source>
        <dbReference type="EMBL" id="CBH96487.1"/>
    </source>
</evidence>
<protein>
    <submittedName>
        <fullName evidence="1">Putative DNA primase</fullName>
    </submittedName>
</protein>
<organism evidence="1">
    <name type="scientific">mine drainage metagenome</name>
    <dbReference type="NCBI Taxonomy" id="410659"/>
    <lineage>
        <taxon>unclassified sequences</taxon>
        <taxon>metagenomes</taxon>
        <taxon>ecological metagenomes</taxon>
    </lineage>
</organism>
<sequence length="136" mass="14534">MSAINVLLSRLQGTRRTGNRRWIARCPAHEDRNASLSIRELEDGLVLFHCFAGCEAEAVLQGAGLSWPDVLPAEPTAHRTFHALDVLRALEQEALIVASVAATVGMGSAPSEDDRQRVSLAHARILAGLCLAGGGR</sequence>
<dbReference type="GO" id="GO:0008270">
    <property type="term" value="F:zinc ion binding"/>
    <property type="evidence" value="ECO:0007669"/>
    <property type="project" value="InterPro"/>
</dbReference>
<dbReference type="GO" id="GO:0003677">
    <property type="term" value="F:DNA binding"/>
    <property type="evidence" value="ECO:0007669"/>
    <property type="project" value="InterPro"/>
</dbReference>
<gene>
    <name evidence="1" type="ORF">CARN2_1345</name>
</gene>
<accession>E6PNI5</accession>
<dbReference type="Gene3D" id="3.90.580.10">
    <property type="entry name" value="Zinc finger, CHC2-type domain"/>
    <property type="match status" value="1"/>
</dbReference>